<sequence>QYSSNENVMSFDFNVFNNFRKEKNSFDNLLKFCPLGHCAPWCTRLCYVTSHCHLT</sequence>
<feature type="non-terminal residue" evidence="1">
    <location>
        <position position="1"/>
    </location>
</feature>
<proteinExistence type="evidence at transcript level"/>
<organism evidence="1">
    <name type="scientific">Papilio polytes</name>
    <name type="common">Common mormon</name>
    <name type="synonym">Swallowtail butterfly</name>
    <dbReference type="NCBI Taxonomy" id="76194"/>
    <lineage>
        <taxon>Eukaryota</taxon>
        <taxon>Metazoa</taxon>
        <taxon>Ecdysozoa</taxon>
        <taxon>Arthropoda</taxon>
        <taxon>Hexapoda</taxon>
        <taxon>Insecta</taxon>
        <taxon>Pterygota</taxon>
        <taxon>Neoptera</taxon>
        <taxon>Endopterygota</taxon>
        <taxon>Lepidoptera</taxon>
        <taxon>Glossata</taxon>
        <taxon>Ditrysia</taxon>
        <taxon>Papilionoidea</taxon>
        <taxon>Papilionidae</taxon>
        <taxon>Papilioninae</taxon>
        <taxon>Papilio</taxon>
    </lineage>
</organism>
<name>I4DSH3_PAPPL</name>
<accession>I4DSH3</accession>
<dbReference type="AlphaFoldDB" id="I4DSH3"/>
<dbReference type="EMBL" id="AK405759">
    <property type="protein sequence ID" value="BAM20863.1"/>
    <property type="molecule type" value="mRNA"/>
</dbReference>
<evidence type="ECO:0000313" key="1">
    <source>
        <dbReference type="EMBL" id="BAM20863.1"/>
    </source>
</evidence>
<protein>
    <submittedName>
        <fullName evidence="1">Uncharacterized protein</fullName>
    </submittedName>
</protein>
<reference evidence="1" key="1">
    <citation type="journal article" date="2012" name="BMC Biol.">
        <title>Comprehensive microarray-based analysis for stage-specific larval camouflage pattern-associated genes in the swallowtail butterfly, Papilio xuthus.</title>
        <authorList>
            <person name="Futahashi R."/>
            <person name="Shirataki H."/>
            <person name="Narita T."/>
            <person name="Mita K."/>
            <person name="Fujiwara H."/>
        </authorList>
    </citation>
    <scope>NUCLEOTIDE SEQUENCE</scope>
    <source>
        <tissue evidence="1">Epidermis</tissue>
    </source>
</reference>